<name>F0RZT1_SPHGB</name>
<organism evidence="5 6">
    <name type="scientific">Sphaerochaeta globosa (strain ATCC BAA-1886 / DSM 22777 / Buddy)</name>
    <name type="common">Spirochaeta sp. (strain Buddy)</name>
    <dbReference type="NCBI Taxonomy" id="158189"/>
    <lineage>
        <taxon>Bacteria</taxon>
        <taxon>Pseudomonadati</taxon>
        <taxon>Spirochaetota</taxon>
        <taxon>Spirochaetia</taxon>
        <taxon>Spirochaetales</taxon>
        <taxon>Sphaerochaetaceae</taxon>
        <taxon>Sphaerochaeta</taxon>
    </lineage>
</organism>
<dbReference type="Proteomes" id="UP000008466">
    <property type="component" value="Chromosome"/>
</dbReference>
<dbReference type="eggNOG" id="COG5434">
    <property type="taxonomic scope" value="Bacteria"/>
</dbReference>
<dbReference type="InterPro" id="IPR051801">
    <property type="entry name" value="GH28_Enzymes"/>
</dbReference>
<dbReference type="PANTHER" id="PTHR31339">
    <property type="entry name" value="PECTIN LYASE-RELATED"/>
    <property type="match status" value="1"/>
</dbReference>
<dbReference type="KEGG" id="sbu:SpiBuddy_3026"/>
<dbReference type="InterPro" id="IPR012334">
    <property type="entry name" value="Pectin_lyas_fold"/>
</dbReference>
<evidence type="ECO:0000313" key="6">
    <source>
        <dbReference type="Proteomes" id="UP000008466"/>
    </source>
</evidence>
<reference evidence="6" key="1">
    <citation type="submission" date="2011-02" db="EMBL/GenBank/DDBJ databases">
        <title>Complete sequence of Spirochaeta sp. Buddy.</title>
        <authorList>
            <person name="Lucas S."/>
            <person name="Copeland A."/>
            <person name="Lapidus A."/>
            <person name="Cheng J.-F."/>
            <person name="Goodwin L."/>
            <person name="Pitluck S."/>
            <person name="Zeytun A."/>
            <person name="Detter J.C."/>
            <person name="Han C."/>
            <person name="Tapia R."/>
            <person name="Land M."/>
            <person name="Hauser L."/>
            <person name="Kyrpides N."/>
            <person name="Ivanova N."/>
            <person name="Mikhailova N."/>
            <person name="Pagani I."/>
            <person name="Ritalahti K.M."/>
            <person name="Loeffler F.E."/>
            <person name="Woyke T."/>
        </authorList>
    </citation>
    <scope>NUCLEOTIDE SEQUENCE [LARGE SCALE GENOMIC DNA]</scope>
    <source>
        <strain evidence="6">ATCC BAA-1886 / DSM 22777 / Buddy</strain>
    </source>
</reference>
<sequence length="453" mass="49378">MREYTLKSFGAVGNGQQNESEAFAKALAALSDGGVLHIEEGTYLTGPLHIQAKGLVLELDRGAVIQFIADENLYTPVYSRWEGVNCYCMHPCLLIENSDGLIVRGEGIIDGNGQWWWDTAHKKRTTQKGPVSAMENELSRLNPGYERQSGGGGGRQSQFLRPPLVQILNSNNVKLEGLTLQNSPFWTLHPLYSTNLIFMDLKVLNPKDAPNTDGIDVDSCRFVTIKKCLVDVGDDGIALKSGSGPDGVATNKPTTDILIEECTVKSAHGGAVIGSETAAGIRDVRVHDCLFDGTDRGIRIKTRRGRGGAISNLHFSSVRMKNNLCPLTLNMYYRCGSLDPQDFSLEKLSITDTTPSIEGVTIEDCYSEDFTSSAAFIVGLPESPIRDLVIRNCTFTVAKTGLTPVDESEMYEGLPEPQGRGIRLRNVQLSIQDVQVEGVESALVVEDGVELHS</sequence>
<dbReference type="InterPro" id="IPR006626">
    <property type="entry name" value="PbH1"/>
</dbReference>
<evidence type="ECO:0000256" key="4">
    <source>
        <dbReference type="RuleBase" id="RU361169"/>
    </source>
</evidence>
<dbReference type="RefSeq" id="WP_013608675.1">
    <property type="nucleotide sequence ID" value="NC_015152.1"/>
</dbReference>
<dbReference type="InterPro" id="IPR000743">
    <property type="entry name" value="Glyco_hydro_28"/>
</dbReference>
<dbReference type="STRING" id="158189.SpiBuddy_3026"/>
<dbReference type="HOGENOM" id="CLU_016031_8_3_12"/>
<evidence type="ECO:0000256" key="2">
    <source>
        <dbReference type="ARBA" id="ARBA00022801"/>
    </source>
</evidence>
<dbReference type="SUPFAM" id="SSF51126">
    <property type="entry name" value="Pectin lyase-like"/>
    <property type="match status" value="1"/>
</dbReference>
<dbReference type="SMART" id="SM00710">
    <property type="entry name" value="PbH1"/>
    <property type="match status" value="6"/>
</dbReference>
<evidence type="ECO:0000256" key="1">
    <source>
        <dbReference type="ARBA" id="ARBA00008834"/>
    </source>
</evidence>
<accession>F0RZT1</accession>
<keyword evidence="3 4" id="KW-0326">Glycosidase</keyword>
<dbReference type="EMBL" id="CP002541">
    <property type="protein sequence ID" value="ADY14832.1"/>
    <property type="molecule type" value="Genomic_DNA"/>
</dbReference>
<dbReference type="PANTHER" id="PTHR31339:SF9">
    <property type="entry name" value="PLASMIN AND FIBRONECTIN-BINDING PROTEIN A"/>
    <property type="match status" value="1"/>
</dbReference>
<evidence type="ECO:0000256" key="3">
    <source>
        <dbReference type="ARBA" id="ARBA00023295"/>
    </source>
</evidence>
<keyword evidence="2 4" id="KW-0378">Hydrolase</keyword>
<dbReference type="EC" id="3.2.1.15" evidence="5"/>
<protein>
    <submittedName>
        <fullName evidence="5">Polygalacturonase</fullName>
        <ecNumber evidence="5">3.2.1.15</ecNumber>
    </submittedName>
</protein>
<dbReference type="Gene3D" id="2.160.20.10">
    <property type="entry name" value="Single-stranded right-handed beta-helix, Pectin lyase-like"/>
    <property type="match status" value="1"/>
</dbReference>
<dbReference type="Pfam" id="PF00295">
    <property type="entry name" value="Glyco_hydro_28"/>
    <property type="match status" value="1"/>
</dbReference>
<dbReference type="GO" id="GO:0004650">
    <property type="term" value="F:polygalacturonase activity"/>
    <property type="evidence" value="ECO:0007669"/>
    <property type="project" value="UniProtKB-EC"/>
</dbReference>
<dbReference type="InterPro" id="IPR011050">
    <property type="entry name" value="Pectin_lyase_fold/virulence"/>
</dbReference>
<dbReference type="GO" id="GO:0005975">
    <property type="term" value="P:carbohydrate metabolic process"/>
    <property type="evidence" value="ECO:0007669"/>
    <property type="project" value="InterPro"/>
</dbReference>
<evidence type="ECO:0000313" key="5">
    <source>
        <dbReference type="EMBL" id="ADY14832.1"/>
    </source>
</evidence>
<gene>
    <name evidence="5" type="ordered locus">SpiBuddy_3026</name>
</gene>
<dbReference type="AlphaFoldDB" id="F0RZT1"/>
<keyword evidence="6" id="KW-1185">Reference proteome</keyword>
<proteinExistence type="inferred from homology"/>
<comment type="similarity">
    <text evidence="1 4">Belongs to the glycosyl hydrolase 28 family.</text>
</comment>
<dbReference type="OrthoDB" id="9795222at2"/>